<evidence type="ECO:0000313" key="2">
    <source>
        <dbReference type="Proteomes" id="UP000824890"/>
    </source>
</evidence>
<dbReference type="EMBL" id="JAGKQM010001053">
    <property type="protein sequence ID" value="KAH0852474.1"/>
    <property type="molecule type" value="Genomic_DNA"/>
</dbReference>
<reference evidence="1 2" key="1">
    <citation type="submission" date="2021-05" db="EMBL/GenBank/DDBJ databases">
        <title>Genome Assembly of Synthetic Allotetraploid Brassica napus Reveals Homoeologous Exchanges between Subgenomes.</title>
        <authorList>
            <person name="Davis J.T."/>
        </authorList>
    </citation>
    <scope>NUCLEOTIDE SEQUENCE [LARGE SCALE GENOMIC DNA]</scope>
    <source>
        <strain evidence="2">cv. Da-Ae</strain>
        <tissue evidence="1">Seedling</tissue>
    </source>
</reference>
<evidence type="ECO:0000313" key="1">
    <source>
        <dbReference type="EMBL" id="KAH0852474.1"/>
    </source>
</evidence>
<name>A0ABQ7X954_BRANA</name>
<comment type="caution">
    <text evidence="1">The sequence shown here is derived from an EMBL/GenBank/DDBJ whole genome shotgun (WGS) entry which is preliminary data.</text>
</comment>
<protein>
    <submittedName>
        <fullName evidence="1">Uncharacterized protein</fullName>
    </submittedName>
</protein>
<dbReference type="Proteomes" id="UP000824890">
    <property type="component" value="Unassembled WGS sequence"/>
</dbReference>
<organism evidence="1 2">
    <name type="scientific">Brassica napus</name>
    <name type="common">Rape</name>
    <dbReference type="NCBI Taxonomy" id="3708"/>
    <lineage>
        <taxon>Eukaryota</taxon>
        <taxon>Viridiplantae</taxon>
        <taxon>Streptophyta</taxon>
        <taxon>Embryophyta</taxon>
        <taxon>Tracheophyta</taxon>
        <taxon>Spermatophyta</taxon>
        <taxon>Magnoliopsida</taxon>
        <taxon>eudicotyledons</taxon>
        <taxon>Gunneridae</taxon>
        <taxon>Pentapetalae</taxon>
        <taxon>rosids</taxon>
        <taxon>malvids</taxon>
        <taxon>Brassicales</taxon>
        <taxon>Brassicaceae</taxon>
        <taxon>Brassiceae</taxon>
        <taxon>Brassica</taxon>
    </lineage>
</organism>
<keyword evidence="2" id="KW-1185">Reference proteome</keyword>
<accession>A0ABQ7X954</accession>
<gene>
    <name evidence="1" type="ORF">HID58_090806</name>
</gene>
<sequence length="168" mass="19548">QKFSTRGFSYFLARRVEPCPRAPTNDGQTFPQPQRKEMLRSTYVMFDAEDFSIPDPLLFKEYRTAIEKEGYRGRIKINGDRVARMNMMLVELLFWAMSHYPAGTNVLIITKNQKILEEHKVRDIIEALAVRDFYFAIEHPDTFFPPAACAESSELFIPIATRKRTFDG</sequence>
<feature type="non-terminal residue" evidence="1">
    <location>
        <position position="1"/>
    </location>
</feature>
<proteinExistence type="predicted"/>